<dbReference type="AlphaFoldDB" id="A0A816DCV2"/>
<dbReference type="EMBL" id="CAJNOR010008559">
    <property type="protein sequence ID" value="CAF1634659.1"/>
    <property type="molecule type" value="Genomic_DNA"/>
</dbReference>
<accession>A0A816DCV2</accession>
<keyword evidence="1" id="KW-0732">Signal</keyword>
<proteinExistence type="predicted"/>
<dbReference type="PANTHER" id="PTHR33539:SF1">
    <property type="entry name" value="UPF0764 PROTEIN C16ORF89"/>
    <property type="match status" value="1"/>
</dbReference>
<feature type="chain" id="PRO_5032476233" evidence="1">
    <location>
        <begin position="20"/>
        <end position="307"/>
    </location>
</feature>
<dbReference type="InterPro" id="IPR031751">
    <property type="entry name" value="DUF4735"/>
</dbReference>
<keyword evidence="3" id="KW-1185">Reference proteome</keyword>
<evidence type="ECO:0000313" key="2">
    <source>
        <dbReference type="EMBL" id="CAF1634659.1"/>
    </source>
</evidence>
<dbReference type="PANTHER" id="PTHR33539">
    <property type="entry name" value="UPF0764 PROTEIN C16ORF89"/>
    <property type="match status" value="1"/>
</dbReference>
<protein>
    <submittedName>
        <fullName evidence="2">Uncharacterized protein</fullName>
    </submittedName>
</protein>
<dbReference type="GO" id="GO:0005829">
    <property type="term" value="C:cytosol"/>
    <property type="evidence" value="ECO:0007669"/>
    <property type="project" value="TreeGrafter"/>
</dbReference>
<dbReference type="GO" id="GO:0016020">
    <property type="term" value="C:membrane"/>
    <property type="evidence" value="ECO:0007669"/>
    <property type="project" value="TreeGrafter"/>
</dbReference>
<gene>
    <name evidence="2" type="ORF">XAT740_LOCUS52249</name>
</gene>
<evidence type="ECO:0000313" key="3">
    <source>
        <dbReference type="Proteomes" id="UP000663828"/>
    </source>
</evidence>
<reference evidence="2" key="1">
    <citation type="submission" date="2021-02" db="EMBL/GenBank/DDBJ databases">
        <authorList>
            <person name="Nowell W R."/>
        </authorList>
    </citation>
    <scope>NUCLEOTIDE SEQUENCE</scope>
</reference>
<sequence length="307" mass="35451">MLILHCLLILTSIPSIVLSGQPSFTNQIIETLTRALQFFSSHVDEVNLDAGIGTRMAADQLRSYTMCRDCRSIKDLVDLSEYVTWKIDQSVRQRQPEYYAKVSFLIKPGMYSNLVPFKYRQNKKKIPIEETCSSSPFIEKYSDKCLHSLMVGKCNHTGSCTRLMSDPYACRYSLTHQIFYSIIVKKSACFEHRLSARNDHRLISKMLLENHQIAAGHFQETDRDLFMEQIAFGGLVGWKEFFQSESFFQTIIDWQHPTEGCYGNDTNPLMINKREEMQMAQHCLSHRTSVAIAALSQMLRYLLSRDI</sequence>
<comment type="caution">
    <text evidence="2">The sequence shown here is derived from an EMBL/GenBank/DDBJ whole genome shotgun (WGS) entry which is preliminary data.</text>
</comment>
<feature type="signal peptide" evidence="1">
    <location>
        <begin position="1"/>
        <end position="19"/>
    </location>
</feature>
<dbReference type="Pfam" id="PF15882">
    <property type="entry name" value="DUF4735"/>
    <property type="match status" value="1"/>
</dbReference>
<dbReference type="Proteomes" id="UP000663828">
    <property type="component" value="Unassembled WGS sequence"/>
</dbReference>
<organism evidence="2 3">
    <name type="scientific">Adineta ricciae</name>
    <name type="common">Rotifer</name>
    <dbReference type="NCBI Taxonomy" id="249248"/>
    <lineage>
        <taxon>Eukaryota</taxon>
        <taxon>Metazoa</taxon>
        <taxon>Spiralia</taxon>
        <taxon>Gnathifera</taxon>
        <taxon>Rotifera</taxon>
        <taxon>Eurotatoria</taxon>
        <taxon>Bdelloidea</taxon>
        <taxon>Adinetida</taxon>
        <taxon>Adinetidae</taxon>
        <taxon>Adineta</taxon>
    </lineage>
</organism>
<name>A0A816DCV2_ADIRI</name>
<evidence type="ECO:0000256" key="1">
    <source>
        <dbReference type="SAM" id="SignalP"/>
    </source>
</evidence>